<reference evidence="2" key="1">
    <citation type="submission" date="2006-10" db="EMBL/GenBank/DDBJ databases">
        <authorList>
            <person name="Heidelberg J."/>
            <person name="Sebastian Y."/>
        </authorList>
    </citation>
    <scope>NUCLEOTIDE SEQUENCE [LARGE SCALE GENOMIC DNA]</scope>
    <source>
        <strain evidence="2">EX25</strain>
    </source>
</reference>
<dbReference type="EMBL" id="DS267876">
    <property type="protein sequence ID" value="EDN55790.1"/>
    <property type="molecule type" value="Genomic_DNA"/>
</dbReference>
<keyword evidence="2" id="KW-1185">Reference proteome</keyword>
<gene>
    <name evidence="1" type="ORF">VEx25_0490</name>
</gene>
<evidence type="ECO:0000313" key="1">
    <source>
        <dbReference type="EMBL" id="EDN55790.1"/>
    </source>
</evidence>
<proteinExistence type="predicted"/>
<sequence>MCQQQLVEFSKINPRVFLAGRVAVLFLHHVKHGVA</sequence>
<evidence type="ECO:0000313" key="2">
    <source>
        <dbReference type="Proteomes" id="UP000242664"/>
    </source>
</evidence>
<name>A0ABM9WQZ2_VIBAE</name>
<protein>
    <submittedName>
        <fullName evidence="1">Uncharacterized protein</fullName>
    </submittedName>
</protein>
<feature type="non-terminal residue" evidence="1">
    <location>
        <position position="35"/>
    </location>
</feature>
<dbReference type="Proteomes" id="UP000242664">
    <property type="component" value="Unassembled WGS sequence"/>
</dbReference>
<organism evidence="1 2">
    <name type="scientific">Vibrio antiquarius (strain Ex25)</name>
    <dbReference type="NCBI Taxonomy" id="150340"/>
    <lineage>
        <taxon>Bacteria</taxon>
        <taxon>Pseudomonadati</taxon>
        <taxon>Pseudomonadota</taxon>
        <taxon>Gammaproteobacteria</taxon>
        <taxon>Vibrionales</taxon>
        <taxon>Vibrionaceae</taxon>
        <taxon>Vibrio</taxon>
        <taxon>Vibrio diabolicus subgroup</taxon>
    </lineage>
</organism>
<accession>A0ABM9WQZ2</accession>